<keyword evidence="9" id="KW-0325">Glycoprotein</keyword>
<dbReference type="InterPro" id="IPR051713">
    <property type="entry name" value="T-cell_Activation_Regulation"/>
</dbReference>
<dbReference type="GO" id="GO:0071222">
    <property type="term" value="P:cellular response to lipopolysaccharide"/>
    <property type="evidence" value="ECO:0007669"/>
    <property type="project" value="TreeGrafter"/>
</dbReference>
<dbReference type="Pfam" id="PF07686">
    <property type="entry name" value="V-set"/>
    <property type="match status" value="2"/>
</dbReference>
<evidence type="ECO:0000313" key="16">
    <source>
        <dbReference type="Proteomes" id="UP001187415"/>
    </source>
</evidence>
<dbReference type="SMART" id="SM00406">
    <property type="entry name" value="IGv"/>
    <property type="match status" value="3"/>
</dbReference>
<dbReference type="InterPro" id="IPR003599">
    <property type="entry name" value="Ig_sub"/>
</dbReference>
<name>A0AA88IZV9_CHASR</name>
<evidence type="ECO:0000256" key="12">
    <source>
        <dbReference type="SAM" id="Phobius"/>
    </source>
</evidence>
<evidence type="ECO:0000256" key="7">
    <source>
        <dbReference type="ARBA" id="ARBA00023157"/>
    </source>
</evidence>
<dbReference type="Proteomes" id="UP001187415">
    <property type="component" value="Unassembled WGS sequence"/>
</dbReference>
<dbReference type="InterPro" id="IPR013783">
    <property type="entry name" value="Ig-like_fold"/>
</dbReference>
<evidence type="ECO:0000256" key="13">
    <source>
        <dbReference type="SAM" id="SignalP"/>
    </source>
</evidence>
<keyword evidence="8" id="KW-0675">Receptor</keyword>
<protein>
    <recommendedName>
        <fullName evidence="14">Ig-like domain-containing protein</fullName>
    </recommendedName>
</protein>
<evidence type="ECO:0000256" key="4">
    <source>
        <dbReference type="ARBA" id="ARBA00022729"/>
    </source>
</evidence>
<dbReference type="InterPro" id="IPR036179">
    <property type="entry name" value="Ig-like_dom_sf"/>
</dbReference>
<gene>
    <name evidence="15" type="ORF">Q5P01_026432</name>
</gene>
<dbReference type="GO" id="GO:0042102">
    <property type="term" value="P:positive regulation of T cell proliferation"/>
    <property type="evidence" value="ECO:0007669"/>
    <property type="project" value="TreeGrafter"/>
</dbReference>
<evidence type="ECO:0000256" key="11">
    <source>
        <dbReference type="SAM" id="MobiDB-lite"/>
    </source>
</evidence>
<dbReference type="SUPFAM" id="SSF48726">
    <property type="entry name" value="Immunoglobulin"/>
    <property type="match status" value="5"/>
</dbReference>
<dbReference type="AlphaFoldDB" id="A0AA88IZV9"/>
<accession>A0AA88IZV9</accession>
<feature type="transmembrane region" description="Helical" evidence="12">
    <location>
        <begin position="133"/>
        <end position="154"/>
    </location>
</feature>
<feature type="domain" description="Ig-like" evidence="14">
    <location>
        <begin position="261"/>
        <end position="376"/>
    </location>
</feature>
<keyword evidence="5 12" id="KW-1133">Transmembrane helix</keyword>
<dbReference type="GO" id="GO:0009897">
    <property type="term" value="C:external side of plasma membrane"/>
    <property type="evidence" value="ECO:0007669"/>
    <property type="project" value="TreeGrafter"/>
</dbReference>
<organism evidence="15 16">
    <name type="scientific">Channa striata</name>
    <name type="common">Snakehead murrel</name>
    <name type="synonym">Ophicephalus striatus</name>
    <dbReference type="NCBI Taxonomy" id="64152"/>
    <lineage>
        <taxon>Eukaryota</taxon>
        <taxon>Metazoa</taxon>
        <taxon>Chordata</taxon>
        <taxon>Craniata</taxon>
        <taxon>Vertebrata</taxon>
        <taxon>Euteleostomi</taxon>
        <taxon>Actinopterygii</taxon>
        <taxon>Neopterygii</taxon>
        <taxon>Teleostei</taxon>
        <taxon>Neoteleostei</taxon>
        <taxon>Acanthomorphata</taxon>
        <taxon>Anabantaria</taxon>
        <taxon>Anabantiformes</taxon>
        <taxon>Channoidei</taxon>
        <taxon>Channidae</taxon>
        <taxon>Channa</taxon>
    </lineage>
</organism>
<dbReference type="GO" id="GO:0042130">
    <property type="term" value="P:negative regulation of T cell proliferation"/>
    <property type="evidence" value="ECO:0007669"/>
    <property type="project" value="TreeGrafter"/>
</dbReference>
<evidence type="ECO:0000313" key="15">
    <source>
        <dbReference type="EMBL" id="KAK2815965.1"/>
    </source>
</evidence>
<dbReference type="InterPro" id="IPR013106">
    <property type="entry name" value="Ig_V-set"/>
</dbReference>
<dbReference type="PROSITE" id="PS50835">
    <property type="entry name" value="IG_LIKE"/>
    <property type="match status" value="2"/>
</dbReference>
<feature type="chain" id="PRO_5041714737" description="Ig-like domain-containing protein" evidence="13">
    <location>
        <begin position="20"/>
        <end position="626"/>
    </location>
</feature>
<dbReference type="GO" id="GO:0031295">
    <property type="term" value="P:T cell costimulation"/>
    <property type="evidence" value="ECO:0007669"/>
    <property type="project" value="TreeGrafter"/>
</dbReference>
<evidence type="ECO:0000256" key="9">
    <source>
        <dbReference type="ARBA" id="ARBA00023180"/>
    </source>
</evidence>
<evidence type="ECO:0000256" key="3">
    <source>
        <dbReference type="ARBA" id="ARBA00022692"/>
    </source>
</evidence>
<evidence type="ECO:0000256" key="10">
    <source>
        <dbReference type="ARBA" id="ARBA00023319"/>
    </source>
</evidence>
<keyword evidence="4 13" id="KW-0732">Signal</keyword>
<evidence type="ECO:0000256" key="8">
    <source>
        <dbReference type="ARBA" id="ARBA00023170"/>
    </source>
</evidence>
<comment type="caution">
    <text evidence="15">The sequence shown here is derived from an EMBL/GenBank/DDBJ whole genome shotgun (WGS) entry which is preliminary data.</text>
</comment>
<keyword evidence="7" id="KW-1015">Disulfide bond</keyword>
<dbReference type="Gene3D" id="2.60.40.10">
    <property type="entry name" value="Immunoglobulins"/>
    <property type="match status" value="5"/>
</dbReference>
<sequence length="626" mass="71359">MKMFVVFLILVYVSQHVSAVDMYDGDQFVLLHCEFSTFEMDTPTVIWTRSDLSPSTVHQHQPEGDELKNQNQLYSGRTSMKPDALDTGDLSLNLTGLTLSDSGTYTCSVRDGFGFQKTVTDVHLQIKERFPSWAKALLVLLVLLLVAVGLLVHFRYYFMSGYQVDVDSGVESVQLPCKTTVHLPVDAKVEWTNSKDWKIHVYQNGSDQPGEQHNPYKGRTEMKRNLLKTGDLSLTLKYPTEEERGACSCTVYSREGNVLMKKVVMLQVKVSQVEVDSGVESVQLPCKTTVHLPEDVRVEWRLSLYENLRVHVYENGSDRPEEQYEDYEGRTEMKRDLLNTGDLSLILKYPADRDRDTYTCSVYSREGNILIKKDVKLQVKGYQVDVDSGVESVQLPCKTTVHLPVDAKVEWTNSEDKKVHVYQNGSDQPGEQHNHYKGRTEMKRNLLKTGDLSLTLKYPTEEERGACSCTVYSREGNVLMKKVVMLQVKDCQVKVEDGVESVQLPFRTTGDLPEDAKVWWKDSKNRTVHIYQNGFDQLEEQIQVYRNRTEIKDDLLQTGDLSLTLKHPTVRDTGTYACVIISTNIWRMKTVLLKIKKTTQDKDESGDVRNRSSSTDPTPLMAEQSV</sequence>
<keyword evidence="16" id="KW-1185">Reference proteome</keyword>
<keyword evidence="6 12" id="KW-0472">Membrane</keyword>
<evidence type="ECO:0000256" key="1">
    <source>
        <dbReference type="ARBA" id="ARBA00004251"/>
    </source>
</evidence>
<dbReference type="SMART" id="SM00409">
    <property type="entry name" value="IG"/>
    <property type="match status" value="3"/>
</dbReference>
<dbReference type="GO" id="GO:0006955">
    <property type="term" value="P:immune response"/>
    <property type="evidence" value="ECO:0007669"/>
    <property type="project" value="TreeGrafter"/>
</dbReference>
<evidence type="ECO:0000256" key="6">
    <source>
        <dbReference type="ARBA" id="ARBA00023136"/>
    </source>
</evidence>
<dbReference type="PANTHER" id="PTHR25466:SF14">
    <property type="entry name" value="BUTYROPHILIN SUBFAMILY 2 MEMBER A2-LIKE-RELATED"/>
    <property type="match status" value="1"/>
</dbReference>
<feature type="domain" description="Ig-like" evidence="14">
    <location>
        <begin position="24"/>
        <end position="120"/>
    </location>
</feature>
<feature type="signal peptide" evidence="13">
    <location>
        <begin position="1"/>
        <end position="19"/>
    </location>
</feature>
<keyword evidence="2" id="KW-1003">Cell membrane</keyword>
<dbReference type="EMBL" id="JAUPFM010000022">
    <property type="protein sequence ID" value="KAK2815965.1"/>
    <property type="molecule type" value="Genomic_DNA"/>
</dbReference>
<dbReference type="GO" id="GO:0007166">
    <property type="term" value="P:cell surface receptor signaling pathway"/>
    <property type="evidence" value="ECO:0007669"/>
    <property type="project" value="TreeGrafter"/>
</dbReference>
<reference evidence="15" key="1">
    <citation type="submission" date="2023-07" db="EMBL/GenBank/DDBJ databases">
        <title>Chromosome-level Genome Assembly of Striped Snakehead (Channa striata).</title>
        <authorList>
            <person name="Liu H."/>
        </authorList>
    </citation>
    <scope>NUCLEOTIDE SEQUENCE</scope>
    <source>
        <strain evidence="15">Gz</strain>
        <tissue evidence="15">Muscle</tissue>
    </source>
</reference>
<keyword evidence="3 12" id="KW-0812">Transmembrane</keyword>
<keyword evidence="10" id="KW-0393">Immunoglobulin domain</keyword>
<dbReference type="InterPro" id="IPR007110">
    <property type="entry name" value="Ig-like_dom"/>
</dbReference>
<comment type="subcellular location">
    <subcellularLocation>
        <location evidence="1">Cell membrane</location>
        <topology evidence="1">Single-pass type I membrane protein</topology>
    </subcellularLocation>
</comment>
<evidence type="ECO:0000259" key="14">
    <source>
        <dbReference type="PROSITE" id="PS50835"/>
    </source>
</evidence>
<dbReference type="PANTHER" id="PTHR25466">
    <property type="entry name" value="T-LYMPHOCYTE ACTIVATION ANTIGEN"/>
    <property type="match status" value="1"/>
</dbReference>
<feature type="region of interest" description="Disordered" evidence="11">
    <location>
        <begin position="600"/>
        <end position="626"/>
    </location>
</feature>
<evidence type="ECO:0000256" key="5">
    <source>
        <dbReference type="ARBA" id="ARBA00022989"/>
    </source>
</evidence>
<evidence type="ECO:0000256" key="2">
    <source>
        <dbReference type="ARBA" id="ARBA00022475"/>
    </source>
</evidence>
<proteinExistence type="predicted"/>
<feature type="compositionally biased region" description="Basic and acidic residues" evidence="11">
    <location>
        <begin position="600"/>
        <end position="610"/>
    </location>
</feature>